<protein>
    <submittedName>
        <fullName evidence="1">Uncharacterized protein</fullName>
    </submittedName>
</protein>
<gene>
    <name evidence="1" type="ORF">CLNEO_13700</name>
</gene>
<dbReference type="Proteomes" id="UP000070539">
    <property type="component" value="Unassembled WGS sequence"/>
</dbReference>
<organism evidence="1 2">
    <name type="scientific">Anaerotignum neopropionicum</name>
    <dbReference type="NCBI Taxonomy" id="36847"/>
    <lineage>
        <taxon>Bacteria</taxon>
        <taxon>Bacillati</taxon>
        <taxon>Bacillota</taxon>
        <taxon>Clostridia</taxon>
        <taxon>Lachnospirales</taxon>
        <taxon>Anaerotignaceae</taxon>
        <taxon>Anaerotignum</taxon>
    </lineage>
</organism>
<dbReference type="EMBL" id="LRVM01000003">
    <property type="protein sequence ID" value="KXL53399.1"/>
    <property type="molecule type" value="Genomic_DNA"/>
</dbReference>
<dbReference type="STRING" id="36847.CLNEO_13700"/>
<evidence type="ECO:0000313" key="2">
    <source>
        <dbReference type="Proteomes" id="UP000070539"/>
    </source>
</evidence>
<dbReference type="AlphaFoldDB" id="A0A136WGB0"/>
<evidence type="ECO:0000313" key="1">
    <source>
        <dbReference type="EMBL" id="KXL53399.1"/>
    </source>
</evidence>
<proteinExistence type="predicted"/>
<dbReference type="RefSeq" id="WP_066086413.1">
    <property type="nucleotide sequence ID" value="NZ_LRVM01000003.1"/>
</dbReference>
<name>A0A136WGB0_9FIRM</name>
<reference evidence="1 2" key="1">
    <citation type="submission" date="2016-01" db="EMBL/GenBank/DDBJ databases">
        <title>Genome sequence of Clostridium neopropionicum X4, DSM-3847.</title>
        <authorList>
            <person name="Poehlein A."/>
            <person name="Beck M.H."/>
            <person name="Bengelsdorf F.R."/>
            <person name="Daniel R."/>
            <person name="Duerre P."/>
        </authorList>
    </citation>
    <scope>NUCLEOTIDE SEQUENCE [LARGE SCALE GENOMIC DNA]</scope>
    <source>
        <strain evidence="1 2">DSM-3847</strain>
    </source>
</reference>
<comment type="caution">
    <text evidence="1">The sequence shown here is derived from an EMBL/GenBank/DDBJ whole genome shotgun (WGS) entry which is preliminary data.</text>
</comment>
<accession>A0A136WGB0</accession>
<keyword evidence="2" id="KW-1185">Reference proteome</keyword>
<sequence>MQNEGNEVTPEEVISNDVQWVDILKYLAECEAAMGEWGELVPPEQVSQDENELMLNLEKMGKCGLIEGANTQAKNLLEVEWTLTREGYSYLYQNS</sequence>